<comment type="caution">
    <text evidence="4">The sequence shown here is derived from an EMBL/GenBank/DDBJ whole genome shotgun (WGS) entry which is preliminary data.</text>
</comment>
<dbReference type="InterPro" id="IPR015373">
    <property type="entry name" value="Interferon/interleukin_rcp_dom"/>
</dbReference>
<evidence type="ECO:0000313" key="4">
    <source>
        <dbReference type="EMBL" id="KAK1797251.1"/>
    </source>
</evidence>
<accession>A0AAD9DX66</accession>
<keyword evidence="2" id="KW-1133">Transmembrane helix</keyword>
<dbReference type="GO" id="GO:0005886">
    <property type="term" value="C:plasma membrane"/>
    <property type="evidence" value="ECO:0007669"/>
    <property type="project" value="TreeGrafter"/>
</dbReference>
<dbReference type="GO" id="GO:0004896">
    <property type="term" value="F:cytokine receptor activity"/>
    <property type="evidence" value="ECO:0007669"/>
    <property type="project" value="TreeGrafter"/>
</dbReference>
<sequence>MYVCCVLCAFCREEWQNVSSCFQIFVSSCDVSQGITDFDVYNYIRVGLGYSSEDLLWTESVSCDPLKDQNGRFSPPSISISLEERRIWVEVAFPCAPAAACWEQTPALRCCSVIDFLQLNTTLWLYNKHNASDAQTRTELVQKGGPFSVEFIWLTPGQEYCVVVSTASSPFSRPQCVYVPVLENLNLVVLGLSGVLITFLLIAVCGLGIRWASSDSTLPKSLLALQSVNQEDPFESELRRPSLEAEGHVLSHLSIISLSNMVVFEPDSHQEPSSSLGAGYYASPLLQHSTCPGDHEETGDLETDGGSSPPEGPEFVQLWEPAHADSLPLGLPGVPLSSVRLARAQGDEAELHHLPSLLMNLNGDHDTHAQAAGYPAEQNMSSDIKLMF</sequence>
<evidence type="ECO:0000259" key="3">
    <source>
        <dbReference type="Pfam" id="PF09294"/>
    </source>
</evidence>
<keyword evidence="2" id="KW-0472">Membrane</keyword>
<dbReference type="Pfam" id="PF09294">
    <property type="entry name" value="Interfer-bind"/>
    <property type="match status" value="1"/>
</dbReference>
<evidence type="ECO:0000256" key="2">
    <source>
        <dbReference type="SAM" id="Phobius"/>
    </source>
</evidence>
<dbReference type="PANTHER" id="PTHR20859:SF53">
    <property type="entry name" value="INTERLEUKIN-22 RECEPTOR SUBUNIT ALPHA-1"/>
    <property type="match status" value="1"/>
</dbReference>
<dbReference type="Proteomes" id="UP001239994">
    <property type="component" value="Unassembled WGS sequence"/>
</dbReference>
<dbReference type="EMBL" id="JAROKS010000014">
    <property type="protein sequence ID" value="KAK1797251.1"/>
    <property type="molecule type" value="Genomic_DNA"/>
</dbReference>
<dbReference type="AlphaFoldDB" id="A0AAD9DX66"/>
<keyword evidence="5" id="KW-1185">Reference proteome</keyword>
<organism evidence="4 5">
    <name type="scientific">Electrophorus voltai</name>
    <dbReference type="NCBI Taxonomy" id="2609070"/>
    <lineage>
        <taxon>Eukaryota</taxon>
        <taxon>Metazoa</taxon>
        <taxon>Chordata</taxon>
        <taxon>Craniata</taxon>
        <taxon>Vertebrata</taxon>
        <taxon>Euteleostomi</taxon>
        <taxon>Actinopterygii</taxon>
        <taxon>Neopterygii</taxon>
        <taxon>Teleostei</taxon>
        <taxon>Ostariophysi</taxon>
        <taxon>Gymnotiformes</taxon>
        <taxon>Gymnotoidei</taxon>
        <taxon>Gymnotidae</taxon>
        <taxon>Electrophorus</taxon>
    </lineage>
</organism>
<evidence type="ECO:0000313" key="5">
    <source>
        <dbReference type="Proteomes" id="UP001239994"/>
    </source>
</evidence>
<feature type="region of interest" description="Disordered" evidence="1">
    <location>
        <begin position="288"/>
        <end position="311"/>
    </location>
</feature>
<dbReference type="PANTHER" id="PTHR20859">
    <property type="entry name" value="INTERFERON/INTERLEUKIN RECEPTOR"/>
    <property type="match status" value="1"/>
</dbReference>
<name>A0AAD9DX66_9TELE</name>
<evidence type="ECO:0000256" key="1">
    <source>
        <dbReference type="SAM" id="MobiDB-lite"/>
    </source>
</evidence>
<feature type="domain" description="Interferon/interleukin receptor" evidence="3">
    <location>
        <begin position="73"/>
        <end position="178"/>
    </location>
</feature>
<proteinExistence type="predicted"/>
<dbReference type="InterPro" id="IPR013783">
    <property type="entry name" value="Ig-like_fold"/>
</dbReference>
<dbReference type="InterPro" id="IPR050650">
    <property type="entry name" value="Type-II_Cytokine-TF_Rcpt"/>
</dbReference>
<dbReference type="Gene3D" id="2.60.40.10">
    <property type="entry name" value="Immunoglobulins"/>
    <property type="match status" value="1"/>
</dbReference>
<keyword evidence="2" id="KW-0812">Transmembrane</keyword>
<feature type="transmembrane region" description="Helical" evidence="2">
    <location>
        <begin position="185"/>
        <end position="209"/>
    </location>
</feature>
<gene>
    <name evidence="4" type="ORF">P4O66_008636</name>
</gene>
<protein>
    <recommendedName>
        <fullName evidence="3">Interferon/interleukin receptor domain-containing protein</fullName>
    </recommendedName>
</protein>
<reference evidence="4" key="1">
    <citation type="submission" date="2023-03" db="EMBL/GenBank/DDBJ databases">
        <title>Electrophorus voltai genome.</title>
        <authorList>
            <person name="Bian C."/>
        </authorList>
    </citation>
    <scope>NUCLEOTIDE SEQUENCE</scope>
    <source>
        <strain evidence="4">CB-2022</strain>
        <tissue evidence="4">Muscle</tissue>
    </source>
</reference>